<accession>A0A5C4RXB8</accession>
<evidence type="ECO:0000313" key="2">
    <source>
        <dbReference type="EMBL" id="TNJ35569.1"/>
    </source>
</evidence>
<dbReference type="Proteomes" id="UP000305760">
    <property type="component" value="Unassembled WGS sequence"/>
</dbReference>
<dbReference type="EMBL" id="SMDR01000001">
    <property type="protein sequence ID" value="TNJ35569.1"/>
    <property type="molecule type" value="Genomic_DNA"/>
</dbReference>
<dbReference type="RefSeq" id="WP_139447143.1">
    <property type="nucleotide sequence ID" value="NZ_SMDR01000001.1"/>
</dbReference>
<name>A0A5C4RXB8_9GAMM</name>
<evidence type="ECO:0000256" key="1">
    <source>
        <dbReference type="SAM" id="SignalP"/>
    </source>
</evidence>
<evidence type="ECO:0000313" key="3">
    <source>
        <dbReference type="Proteomes" id="UP000305760"/>
    </source>
</evidence>
<dbReference type="OrthoDB" id="6310816at2"/>
<keyword evidence="1" id="KW-0732">Signal</keyword>
<comment type="caution">
    <text evidence="2">The sequence shown here is derived from an EMBL/GenBank/DDBJ whole genome shotgun (WGS) entry which is preliminary data.</text>
</comment>
<dbReference type="AlphaFoldDB" id="A0A5C4RXB8"/>
<reference evidence="2 3" key="1">
    <citation type="submission" date="2019-03" db="EMBL/GenBank/DDBJ databases">
        <title>Arenimonas daejeonensis sp. nov., isolated from compost.</title>
        <authorList>
            <person name="Jeon C.O."/>
        </authorList>
    </citation>
    <scope>NUCLEOTIDE SEQUENCE [LARGE SCALE GENOMIC DNA]</scope>
    <source>
        <strain evidence="2 3">R29</strain>
    </source>
</reference>
<feature type="signal peptide" evidence="1">
    <location>
        <begin position="1"/>
        <end position="24"/>
    </location>
</feature>
<feature type="chain" id="PRO_5022835791" description="Lipoprotein" evidence="1">
    <location>
        <begin position="25"/>
        <end position="209"/>
    </location>
</feature>
<protein>
    <recommendedName>
        <fullName evidence="4">Lipoprotein</fullName>
    </recommendedName>
</protein>
<gene>
    <name evidence="2" type="ORF">E1B00_07415</name>
</gene>
<proteinExistence type="predicted"/>
<sequence length="209" mass="21309">MPLASFRPFAVAALLLAVALPAHGNETETDTAPAADAPPPITVVRGGGVAEVYREEGAGFAAYGPDEKQPPAVSESTESLVLRALKGATTIELVALSTTAGQTADGSCGSACVGGYAVAGRVPVEDEGGLAQVRAIAASWIGEPGAAPSDCAATYTHALKFTDGSFRYELLLAPDCRRYRILRGGLVGAEAELASAPSLDAIDARLRAR</sequence>
<keyword evidence="3" id="KW-1185">Reference proteome</keyword>
<evidence type="ECO:0008006" key="4">
    <source>
        <dbReference type="Google" id="ProtNLM"/>
    </source>
</evidence>
<organism evidence="2 3">
    <name type="scientific">Arenimonas terrae</name>
    <dbReference type="NCBI Taxonomy" id="2546226"/>
    <lineage>
        <taxon>Bacteria</taxon>
        <taxon>Pseudomonadati</taxon>
        <taxon>Pseudomonadota</taxon>
        <taxon>Gammaproteobacteria</taxon>
        <taxon>Lysobacterales</taxon>
        <taxon>Lysobacteraceae</taxon>
        <taxon>Arenimonas</taxon>
    </lineage>
</organism>